<evidence type="ECO:0008006" key="3">
    <source>
        <dbReference type="Google" id="ProtNLM"/>
    </source>
</evidence>
<reference evidence="1 2" key="1">
    <citation type="submission" date="2017-11" db="EMBL/GenBank/DDBJ databases">
        <title>Genomic Encyclopedia of Archaeal and Bacterial Type Strains, Phase II (KMG-II): From Individual Species to Whole Genera.</title>
        <authorList>
            <person name="Goeker M."/>
        </authorList>
    </citation>
    <scope>NUCLEOTIDE SEQUENCE [LARGE SCALE GENOMIC DNA]</scope>
    <source>
        <strain evidence="1 2">DSM 25625</strain>
    </source>
</reference>
<dbReference type="Proteomes" id="UP000230161">
    <property type="component" value="Unassembled WGS sequence"/>
</dbReference>
<dbReference type="EMBL" id="PGFB01000002">
    <property type="protein sequence ID" value="PJJ63851.1"/>
    <property type="molecule type" value="Genomic_DNA"/>
</dbReference>
<organism evidence="1 2">
    <name type="scientific">Compostimonas suwonensis</name>
    <dbReference type="NCBI Taxonomy" id="1048394"/>
    <lineage>
        <taxon>Bacteria</taxon>
        <taxon>Bacillati</taxon>
        <taxon>Actinomycetota</taxon>
        <taxon>Actinomycetes</taxon>
        <taxon>Micrococcales</taxon>
        <taxon>Microbacteriaceae</taxon>
        <taxon>Compostimonas</taxon>
    </lineage>
</organism>
<dbReference type="Pfam" id="PF10012">
    <property type="entry name" value="DUF2255"/>
    <property type="match status" value="1"/>
</dbReference>
<dbReference type="InterPro" id="IPR016888">
    <property type="entry name" value="UCP028498"/>
</dbReference>
<gene>
    <name evidence="1" type="ORF">CLV54_1527</name>
</gene>
<name>A0A2M9C0G9_9MICO</name>
<dbReference type="RefSeq" id="WP_100344302.1">
    <property type="nucleotide sequence ID" value="NZ_PGFB01000002.1"/>
</dbReference>
<protein>
    <recommendedName>
        <fullName evidence="3">DUF2255 family protein</fullName>
    </recommendedName>
</protein>
<evidence type="ECO:0000313" key="2">
    <source>
        <dbReference type="Proteomes" id="UP000230161"/>
    </source>
</evidence>
<sequence>MTTWTSEELDRIGGATELGLASVRRDGSLRRFVTIWVVRVGDDLYVRSGYGRGSNWFSGAMQQLAGRVRAGGIERDVIFEEPGSGVDRAVDTAYHAKYDSHGATNLDPMLTRTAAETTFRLLPV</sequence>
<comment type="caution">
    <text evidence="1">The sequence shown here is derived from an EMBL/GenBank/DDBJ whole genome shotgun (WGS) entry which is preliminary data.</text>
</comment>
<evidence type="ECO:0000313" key="1">
    <source>
        <dbReference type="EMBL" id="PJJ63851.1"/>
    </source>
</evidence>
<keyword evidence="2" id="KW-1185">Reference proteome</keyword>
<proteinExistence type="predicted"/>
<dbReference type="OrthoDB" id="162563at2"/>
<accession>A0A2M9C0G9</accession>
<dbReference type="AlphaFoldDB" id="A0A2M9C0G9"/>